<dbReference type="PANTHER" id="PTHR31891">
    <property type="entry name" value="FORMAMIDASE C869.04-RELATED"/>
    <property type="match status" value="1"/>
</dbReference>
<organism evidence="2">
    <name type="scientific">Pseudo-nitzschia australis</name>
    <dbReference type="NCBI Taxonomy" id="44445"/>
    <lineage>
        <taxon>Eukaryota</taxon>
        <taxon>Sar</taxon>
        <taxon>Stramenopiles</taxon>
        <taxon>Ochrophyta</taxon>
        <taxon>Bacillariophyta</taxon>
        <taxon>Bacillariophyceae</taxon>
        <taxon>Bacillariophycidae</taxon>
        <taxon>Bacillariales</taxon>
        <taxon>Bacillariaceae</taxon>
        <taxon>Pseudo-nitzschia</taxon>
    </lineage>
</organism>
<sequence>MLGVIGVAPSPENDPIGTIPDGKHGGNLDNNSNRIGSTVYLPVNHPGALLSMGDMHASQGDGEISGTGIEIGGDVLLRCRVLKQEELYDANASLFSSSNSNDGSDDYNNWKLEYPVTETKTHWITHGVTICDIPETTSIACREAAKILVGQWGFTLEESFIFLSVKGDLGICQACHPDVGTQIAKMSVPKLDNLCPRAFRMLS</sequence>
<reference evidence="2" key="1">
    <citation type="submission" date="2021-01" db="EMBL/GenBank/DDBJ databases">
        <authorList>
            <person name="Corre E."/>
            <person name="Pelletier E."/>
            <person name="Niang G."/>
            <person name="Scheremetjew M."/>
            <person name="Finn R."/>
            <person name="Kale V."/>
            <person name="Holt S."/>
            <person name="Cochrane G."/>
            <person name="Meng A."/>
            <person name="Brown T."/>
            <person name="Cohen L."/>
        </authorList>
    </citation>
    <scope>NUCLEOTIDE SEQUENCE</scope>
    <source>
        <strain evidence="2">10249 10 AB</strain>
    </source>
</reference>
<dbReference type="SUPFAM" id="SSF141130">
    <property type="entry name" value="Acetamidase/Formamidase-like"/>
    <property type="match status" value="1"/>
</dbReference>
<proteinExistence type="predicted"/>
<name>A0A7S4EJJ1_9STRA</name>
<gene>
    <name evidence="2" type="ORF">PAUS00366_LOCUS9458</name>
</gene>
<dbReference type="GO" id="GO:0016811">
    <property type="term" value="F:hydrolase activity, acting on carbon-nitrogen (but not peptide) bonds, in linear amides"/>
    <property type="evidence" value="ECO:0007669"/>
    <property type="project" value="InterPro"/>
</dbReference>
<protein>
    <submittedName>
        <fullName evidence="2">Uncharacterized protein</fullName>
    </submittedName>
</protein>
<dbReference type="EMBL" id="HBIX01012722">
    <property type="protein sequence ID" value="CAE0716706.1"/>
    <property type="molecule type" value="Transcribed_RNA"/>
</dbReference>
<accession>A0A7S4EJJ1</accession>
<dbReference type="AlphaFoldDB" id="A0A7S4EJJ1"/>
<dbReference type="InterPro" id="IPR004304">
    <property type="entry name" value="FmdA_AmdA"/>
</dbReference>
<dbReference type="Gene3D" id="2.60.120.580">
    <property type="entry name" value="Acetamidase/Formamidase-like domains"/>
    <property type="match status" value="1"/>
</dbReference>
<dbReference type="PANTHER" id="PTHR31891:SF1">
    <property type="entry name" value="FORMAMIDASE C869.04-RELATED"/>
    <property type="match status" value="1"/>
</dbReference>
<dbReference type="Pfam" id="PF03069">
    <property type="entry name" value="FmdA_AmdA"/>
    <property type="match status" value="1"/>
</dbReference>
<evidence type="ECO:0000313" key="2">
    <source>
        <dbReference type="EMBL" id="CAE0716706.1"/>
    </source>
</evidence>
<feature type="region of interest" description="Disordered" evidence="1">
    <location>
        <begin position="1"/>
        <end position="31"/>
    </location>
</feature>
<evidence type="ECO:0000256" key="1">
    <source>
        <dbReference type="SAM" id="MobiDB-lite"/>
    </source>
</evidence>
<dbReference type="Gene3D" id="3.10.28.20">
    <property type="entry name" value="Acetamidase/Formamidase-like domains"/>
    <property type="match status" value="1"/>
</dbReference>